<dbReference type="OMA" id="DLAYNCK"/>
<sequence length="1718" mass="196309">MLGYQLNALLWKNFLLQLRSWKSLLVEICIPSFIFLLIVYIFTKKEIIIQSITAVTAMEIKQSVVCKILYKPHSPVIAELINDGSDRTTPTFVPVKSFQNTTEYEKLEKGSRFQPGCWRKVEFDLQGNEKAVPTNLRFKVVLNNQYVTDPIYVHVTISLGSEFESDSDYRDQEVSQVQYVVTKMFINYWQKKRKTNKFVATEAFYTSSLPERITISPRNQALSALDAFFPFLYIGLAVFAGSYVVEEKESRLKEAMKLMGLKTFSFWFSWFLTSFKTGFFICLLFMIFLKWTGYTNGNILSSSSGWILLFMIIYAIDAISFSFMLTCFINKARNFVICAVALYFSLTLGAPILSSYLCGKVSAHVGGLLFFQFAAQHFKTMFINFEWREVGVISEKLNVYEVLPYLHFIDTLIMFITNTLFNCIIIWYVSNIFPEEYGVPQPYNFFLKKSYWCPPTESEESIPALSGMDERYFQPASKNLTPGIQIRGLIKVFDKKVVVAGIDLDLFEDQITVLLGHNGAGKTTTINMLTGFLKPTKGTAIVNGIDLTKNLTKARENFGLCPQHDILFSRLTCNEHLSFYSQLRNQYHRTRTAEEAEDLLKALHIYDHRTSYSQVLSGGQKRKLSVACAFIGNTKCIFLDEPSSGLDPSARRELWDFLKTKQKGRTILLTTHYMDEADVLGDRIVIMAEGVIKCCGTPNFLKRIYGTGYQLTIEKKPDCSVKKVTSMIQSHIPEGRYMQETPTEIFYILPDEEVPLYSRLLFEMENNKVELKISTFGLTATSLEDVFIRVGEGFEPNRFEVKPPAHRMTVDYMALHASHHRESSVDCEPLFDMTATNRASIPGVVPIEDKTASNQAGSEEVKRVDTPTEPETETNLSVKVGSDTIQVIKSKQSLRSSVETIEIFEHMTNYTKLERIQLFIQQAKAIYFKKFLLFRRNWGTSLFLILLPMFLTSLGINQRLGSQRKAKSPDLLFTVKRFPPDLRYLVFYKSDDFHQVSDHYRIMIMEKKGVVEHFDLEPDDTTENVTAILHGLMDKIGYIMFREKYLFGLIEMKHLQDPYSSKPTRVPAAIVLYQRRIPHGENIATQLALDAWVRSALGSEFSVQAGLRDYSTSASSESFGGGEFMITLLCITFSVVLVPVMMMFSLTQERAIGSKHLQDLTGVNPVAYWLATYIFDSSVYLLIVMLIVMSLQQEPVIYDNQTRGFVMYIVLMIYGQAFFPYLYALQFYFENPTKASITLMMASLLIGFTAFFSIETSLKSLSDWGVVYFMHILIILLAPCYLLLMSGFLTFWIYHRQDEQEDPPSLLQFLRYRDRGRSILNALIEMAVLAVLAWAVLFLIEFRIYRLIRYKLMPYLNPETPKDSDNFKEDDDVIQERQLIYTTDKATLFLRNALVLEDVHKCFFSGISCKPFVAVYNTCLGVTRKECLGLLGQNGAGKTTTFRIITGREVITSGNVYVEGLSVKTSFQSIKSFLGYCPQEDALHDTLTGRETLYLYARIRGVPEKSLKSVVQAVVDFISLGPHVDRISKYYSGGNKRKLSLGISVIGNPKLIVLDEPTAGMDPVARRKLWDVLHLIRASGKTLVLTSHSMEECEALCTRIAIMVHGRIICLGSLQHLKSKYGQGYTVVLHASKNPDVEEKLFDDAKQHILTTLKDSKLFSEQEGYADLHVPETTPLFFIFQTLEDAKTRFSFEHYTVEQNSLEQIFLRILKMKETHQM</sequence>
<dbReference type="GO" id="GO:0016887">
    <property type="term" value="F:ATP hydrolysis activity"/>
    <property type="evidence" value="ECO:0007669"/>
    <property type="project" value="InterPro"/>
</dbReference>
<feature type="domain" description="ABC transporter" evidence="12">
    <location>
        <begin position="484"/>
        <end position="714"/>
    </location>
</feature>
<dbReference type="RefSeq" id="XP_055897966.1">
    <property type="nucleotide sequence ID" value="XM_056041991.1"/>
</dbReference>
<feature type="transmembrane region" description="Helical" evidence="11">
    <location>
        <begin position="21"/>
        <end position="42"/>
    </location>
</feature>
<dbReference type="Pfam" id="PF00005">
    <property type="entry name" value="ABC_tran"/>
    <property type="match status" value="2"/>
</dbReference>
<name>A0A9W3BEU8_BIOGL</name>
<feature type="transmembrane region" description="Helical" evidence="11">
    <location>
        <begin position="1235"/>
        <end position="1254"/>
    </location>
</feature>
<evidence type="ECO:0000256" key="2">
    <source>
        <dbReference type="ARBA" id="ARBA00008869"/>
    </source>
</evidence>
<evidence type="ECO:0000256" key="5">
    <source>
        <dbReference type="ARBA" id="ARBA00022737"/>
    </source>
</evidence>
<proteinExistence type="inferred from homology"/>
<comment type="subcellular location">
    <subcellularLocation>
        <location evidence="1">Membrane</location>
        <topology evidence="1">Multi-pass membrane protein</topology>
    </subcellularLocation>
</comment>
<evidence type="ECO:0000313" key="14">
    <source>
        <dbReference type="RefSeq" id="XP_055897966.1"/>
    </source>
</evidence>
<evidence type="ECO:0000256" key="8">
    <source>
        <dbReference type="ARBA" id="ARBA00022989"/>
    </source>
</evidence>
<evidence type="ECO:0000313" key="13">
    <source>
        <dbReference type="Proteomes" id="UP001165740"/>
    </source>
</evidence>
<evidence type="ECO:0000256" key="6">
    <source>
        <dbReference type="ARBA" id="ARBA00022741"/>
    </source>
</evidence>
<dbReference type="PANTHER" id="PTHR19229:SF250">
    <property type="entry name" value="ABC TRANSPORTER DOMAIN-CONTAINING PROTEIN-RELATED"/>
    <property type="match status" value="1"/>
</dbReference>
<organism evidence="13 14">
    <name type="scientific">Biomphalaria glabrata</name>
    <name type="common">Bloodfluke planorb</name>
    <name type="synonym">Freshwater snail</name>
    <dbReference type="NCBI Taxonomy" id="6526"/>
    <lineage>
        <taxon>Eukaryota</taxon>
        <taxon>Metazoa</taxon>
        <taxon>Spiralia</taxon>
        <taxon>Lophotrochozoa</taxon>
        <taxon>Mollusca</taxon>
        <taxon>Gastropoda</taxon>
        <taxon>Heterobranchia</taxon>
        <taxon>Euthyneura</taxon>
        <taxon>Panpulmonata</taxon>
        <taxon>Hygrophila</taxon>
        <taxon>Lymnaeoidea</taxon>
        <taxon>Planorbidae</taxon>
        <taxon>Biomphalaria</taxon>
    </lineage>
</organism>
<feature type="transmembrane region" description="Helical" evidence="11">
    <location>
        <begin position="1266"/>
        <end position="1294"/>
    </location>
</feature>
<dbReference type="GeneID" id="106063921"/>
<keyword evidence="13" id="KW-1185">Reference proteome</keyword>
<dbReference type="GO" id="GO:0005319">
    <property type="term" value="F:lipid transporter activity"/>
    <property type="evidence" value="ECO:0007669"/>
    <property type="project" value="TreeGrafter"/>
</dbReference>
<dbReference type="PROSITE" id="PS00211">
    <property type="entry name" value="ABC_TRANSPORTER_1"/>
    <property type="match status" value="2"/>
</dbReference>
<dbReference type="FunFam" id="3.40.50.300:FF:000335">
    <property type="entry name" value="ATP binding cassette subfamily A member 5"/>
    <property type="match status" value="1"/>
</dbReference>
<dbReference type="InterPro" id="IPR013525">
    <property type="entry name" value="ABC2_TM"/>
</dbReference>
<dbReference type="OrthoDB" id="77006at2759"/>
<keyword evidence="7" id="KW-0067">ATP-binding</keyword>
<dbReference type="InterPro" id="IPR003439">
    <property type="entry name" value="ABC_transporter-like_ATP-bd"/>
</dbReference>
<feature type="transmembrane region" description="Helical" evidence="11">
    <location>
        <begin position="335"/>
        <end position="357"/>
    </location>
</feature>
<accession>A0A9W3BEU8</accession>
<dbReference type="PANTHER" id="PTHR19229">
    <property type="entry name" value="ATP-BINDING CASSETTE TRANSPORTER SUBFAMILY A ABCA"/>
    <property type="match status" value="1"/>
</dbReference>
<keyword evidence="3" id="KW-0813">Transport</keyword>
<dbReference type="GO" id="GO:0005524">
    <property type="term" value="F:ATP binding"/>
    <property type="evidence" value="ECO:0007669"/>
    <property type="project" value="UniProtKB-KW"/>
</dbReference>
<dbReference type="GO" id="GO:0016020">
    <property type="term" value="C:membrane"/>
    <property type="evidence" value="ECO:0007669"/>
    <property type="project" value="UniProtKB-SubCell"/>
</dbReference>
<protein>
    <submittedName>
        <fullName evidence="14">Phospholipid-transporting ATPase ABCA3-like isoform X1</fullName>
    </submittedName>
</protein>
<keyword evidence="9 11" id="KW-0472">Membrane</keyword>
<dbReference type="FunFam" id="3.40.50.300:FF:000298">
    <property type="entry name" value="ATP-binding cassette sub-family A member 12"/>
    <property type="match status" value="1"/>
</dbReference>
<keyword evidence="4 11" id="KW-0812">Transmembrane</keyword>
<evidence type="ECO:0000256" key="9">
    <source>
        <dbReference type="ARBA" id="ARBA00023136"/>
    </source>
</evidence>
<evidence type="ECO:0000256" key="10">
    <source>
        <dbReference type="SAM" id="MobiDB-lite"/>
    </source>
</evidence>
<evidence type="ECO:0000256" key="1">
    <source>
        <dbReference type="ARBA" id="ARBA00004141"/>
    </source>
</evidence>
<dbReference type="Pfam" id="PF12698">
    <property type="entry name" value="ABC2_membrane_3"/>
    <property type="match status" value="2"/>
</dbReference>
<dbReference type="SMART" id="SM00382">
    <property type="entry name" value="AAA"/>
    <property type="match status" value="2"/>
</dbReference>
<dbReference type="InterPro" id="IPR027417">
    <property type="entry name" value="P-loop_NTPase"/>
</dbReference>
<feature type="transmembrane region" description="Helical" evidence="11">
    <location>
        <begin position="1166"/>
        <end position="1191"/>
    </location>
</feature>
<feature type="domain" description="ABC transporter" evidence="12">
    <location>
        <begin position="1394"/>
        <end position="1630"/>
    </location>
</feature>
<dbReference type="SUPFAM" id="SSF52540">
    <property type="entry name" value="P-loop containing nucleoside triphosphate hydrolases"/>
    <property type="match status" value="2"/>
</dbReference>
<feature type="transmembrane region" description="Helical" evidence="11">
    <location>
        <begin position="266"/>
        <end position="287"/>
    </location>
</feature>
<feature type="region of interest" description="Disordered" evidence="10">
    <location>
        <begin position="851"/>
        <end position="874"/>
    </location>
</feature>
<keyword evidence="6" id="KW-0547">Nucleotide-binding</keyword>
<evidence type="ECO:0000256" key="7">
    <source>
        <dbReference type="ARBA" id="ARBA00022840"/>
    </source>
</evidence>
<keyword evidence="5" id="KW-0677">Repeat</keyword>
<dbReference type="InterPro" id="IPR026082">
    <property type="entry name" value="ABCA"/>
</dbReference>
<feature type="transmembrane region" description="Helical" evidence="11">
    <location>
        <begin position="1203"/>
        <end position="1223"/>
    </location>
</feature>
<dbReference type="InterPro" id="IPR017871">
    <property type="entry name" value="ABC_transporter-like_CS"/>
</dbReference>
<feature type="transmembrane region" description="Helical" evidence="11">
    <location>
        <begin position="1124"/>
        <end position="1146"/>
    </location>
</feature>
<gene>
    <name evidence="14" type="primary">LOC106063921</name>
</gene>
<reference evidence="14" key="1">
    <citation type="submission" date="2025-08" db="UniProtKB">
        <authorList>
            <consortium name="RefSeq"/>
        </authorList>
    </citation>
    <scope>IDENTIFICATION</scope>
</reference>
<dbReference type="GO" id="GO:0140359">
    <property type="term" value="F:ABC-type transporter activity"/>
    <property type="evidence" value="ECO:0007669"/>
    <property type="project" value="InterPro"/>
</dbReference>
<evidence type="ECO:0000256" key="3">
    <source>
        <dbReference type="ARBA" id="ARBA00022448"/>
    </source>
</evidence>
<dbReference type="Gene3D" id="3.40.50.300">
    <property type="entry name" value="P-loop containing nucleotide triphosphate hydrolases"/>
    <property type="match status" value="2"/>
</dbReference>
<dbReference type="CDD" id="cd03263">
    <property type="entry name" value="ABC_subfamily_A"/>
    <property type="match status" value="2"/>
</dbReference>
<comment type="similarity">
    <text evidence="2">Belongs to the ABC transporter superfamily. ABCA family.</text>
</comment>
<feature type="transmembrane region" description="Helical" evidence="11">
    <location>
        <begin position="227"/>
        <end position="245"/>
    </location>
</feature>
<feature type="transmembrane region" description="Helical" evidence="11">
    <location>
        <begin position="307"/>
        <end position="328"/>
    </location>
</feature>
<keyword evidence="8 11" id="KW-1133">Transmembrane helix</keyword>
<evidence type="ECO:0000259" key="12">
    <source>
        <dbReference type="PROSITE" id="PS50893"/>
    </source>
</evidence>
<feature type="transmembrane region" description="Helical" evidence="11">
    <location>
        <begin position="1319"/>
        <end position="1340"/>
    </location>
</feature>
<dbReference type="Proteomes" id="UP001165740">
    <property type="component" value="Chromosome 9"/>
</dbReference>
<evidence type="ECO:0000256" key="11">
    <source>
        <dbReference type="SAM" id="Phobius"/>
    </source>
</evidence>
<dbReference type="InterPro" id="IPR003593">
    <property type="entry name" value="AAA+_ATPase"/>
</dbReference>
<evidence type="ECO:0000256" key="4">
    <source>
        <dbReference type="ARBA" id="ARBA00022692"/>
    </source>
</evidence>
<dbReference type="PROSITE" id="PS50893">
    <property type="entry name" value="ABC_TRANSPORTER_2"/>
    <property type="match status" value="2"/>
</dbReference>